<dbReference type="InterPro" id="IPR035513">
    <property type="entry name" value="Invertase/methylesterase_inhib"/>
</dbReference>
<feature type="signal peptide" evidence="5">
    <location>
        <begin position="1"/>
        <end position="25"/>
    </location>
</feature>
<dbReference type="AlphaFoldDB" id="A0A6P4ABY5"/>
<protein>
    <submittedName>
        <fullName evidence="8">Pectinesterase inhibitor</fullName>
    </submittedName>
</protein>
<feature type="domain" description="Pectinesterase inhibitor" evidence="6">
    <location>
        <begin position="90"/>
        <end position="236"/>
    </location>
</feature>
<comment type="similarity">
    <text evidence="3">Belongs to the PMEI family.</text>
</comment>
<evidence type="ECO:0000256" key="5">
    <source>
        <dbReference type="SAM" id="SignalP"/>
    </source>
</evidence>
<keyword evidence="7" id="KW-1185">Reference proteome</keyword>
<dbReference type="NCBIfam" id="TIGR01614">
    <property type="entry name" value="PME_inhib"/>
    <property type="match status" value="1"/>
</dbReference>
<sequence length="241" mass="25478">MAFSSCTLLLITFSSILLLSPQALGDFSILPKLPFNIPLISNSDSAPAAIPVAAQVPVSAPAPKASSEDQSITTQPITNPFSSVVPNPSAVDPVVKKICDVTENPDLCSNSIVPFMHGQADPVAVLKTEIHAALNITQRAVTVMKNMLEDATASSMMSECLGVCVENYGYAVDDLKQAMKAMEAHDMGLLKSVLSSVITDIGTCDDAFAETQGLELPLQEEVVGTMHKLANNCMDISTLLN</sequence>
<feature type="region of interest" description="Disordered" evidence="4">
    <location>
        <begin position="61"/>
        <end position="84"/>
    </location>
</feature>
<dbReference type="SMART" id="SM00856">
    <property type="entry name" value="PMEI"/>
    <property type="match status" value="1"/>
</dbReference>
<dbReference type="RefSeq" id="XP_015891711.1">
    <property type="nucleotide sequence ID" value="XM_016036225.4"/>
</dbReference>
<dbReference type="CDD" id="cd15800">
    <property type="entry name" value="PMEI-like_2"/>
    <property type="match status" value="1"/>
</dbReference>
<organism evidence="7 8">
    <name type="scientific">Ziziphus jujuba</name>
    <name type="common">Chinese jujube</name>
    <name type="synonym">Ziziphus sativa</name>
    <dbReference type="NCBI Taxonomy" id="326968"/>
    <lineage>
        <taxon>Eukaryota</taxon>
        <taxon>Viridiplantae</taxon>
        <taxon>Streptophyta</taxon>
        <taxon>Embryophyta</taxon>
        <taxon>Tracheophyta</taxon>
        <taxon>Spermatophyta</taxon>
        <taxon>Magnoliopsida</taxon>
        <taxon>eudicotyledons</taxon>
        <taxon>Gunneridae</taxon>
        <taxon>Pentapetalae</taxon>
        <taxon>rosids</taxon>
        <taxon>fabids</taxon>
        <taxon>Rosales</taxon>
        <taxon>Rhamnaceae</taxon>
        <taxon>Paliureae</taxon>
        <taxon>Ziziphus</taxon>
    </lineage>
</organism>
<dbReference type="PANTHER" id="PTHR36710">
    <property type="entry name" value="PECTINESTERASE INHIBITOR-LIKE"/>
    <property type="match status" value="1"/>
</dbReference>
<evidence type="ECO:0000313" key="7">
    <source>
        <dbReference type="Proteomes" id="UP001652623"/>
    </source>
</evidence>
<name>A0A6P4ABY5_ZIZJJ</name>
<accession>A0A6P4ABY5</accession>
<dbReference type="KEGG" id="zju:107426128"/>
<dbReference type="InParanoid" id="A0A6P4ABY5"/>
<dbReference type="GeneID" id="107426128"/>
<evidence type="ECO:0000256" key="2">
    <source>
        <dbReference type="ARBA" id="ARBA00023157"/>
    </source>
</evidence>
<evidence type="ECO:0000313" key="8">
    <source>
        <dbReference type="RefSeq" id="XP_015891711.1"/>
    </source>
</evidence>
<dbReference type="InterPro" id="IPR006501">
    <property type="entry name" value="Pectinesterase_inhib_dom"/>
</dbReference>
<keyword evidence="1 5" id="KW-0732">Signal</keyword>
<keyword evidence="2" id="KW-1015">Disulfide bond</keyword>
<evidence type="ECO:0000256" key="3">
    <source>
        <dbReference type="ARBA" id="ARBA00038471"/>
    </source>
</evidence>
<dbReference type="GO" id="GO:0004857">
    <property type="term" value="F:enzyme inhibitor activity"/>
    <property type="evidence" value="ECO:0007669"/>
    <property type="project" value="InterPro"/>
</dbReference>
<evidence type="ECO:0000256" key="4">
    <source>
        <dbReference type="SAM" id="MobiDB-lite"/>
    </source>
</evidence>
<dbReference type="FunCoup" id="A0A6P4ABY5">
    <property type="interactions" value="31"/>
</dbReference>
<dbReference type="FunFam" id="1.20.140.40:FF:000003">
    <property type="entry name" value="Invertase/pectin methylesterase inhibitor family protein"/>
    <property type="match status" value="1"/>
</dbReference>
<evidence type="ECO:0000256" key="1">
    <source>
        <dbReference type="ARBA" id="ARBA00022729"/>
    </source>
</evidence>
<dbReference type="PANTHER" id="PTHR36710:SF21">
    <property type="entry name" value="PECTINESTERASE INHIBITOR DOMAIN-CONTAINING PROTEIN"/>
    <property type="match status" value="1"/>
</dbReference>
<gene>
    <name evidence="8" type="primary">LOC107426128</name>
</gene>
<dbReference type="InterPro" id="IPR052421">
    <property type="entry name" value="PCW_Enzyme_Inhibitor"/>
</dbReference>
<evidence type="ECO:0000259" key="6">
    <source>
        <dbReference type="SMART" id="SM00856"/>
    </source>
</evidence>
<reference evidence="8" key="1">
    <citation type="submission" date="2025-08" db="UniProtKB">
        <authorList>
            <consortium name="RefSeq"/>
        </authorList>
    </citation>
    <scope>IDENTIFICATION</scope>
    <source>
        <tissue evidence="8">Seedling</tissue>
    </source>
</reference>
<proteinExistence type="inferred from homology"/>
<dbReference type="Proteomes" id="UP001652623">
    <property type="component" value="Chromosome 9"/>
</dbReference>
<dbReference type="Pfam" id="PF04043">
    <property type="entry name" value="PMEI"/>
    <property type="match status" value="1"/>
</dbReference>
<feature type="chain" id="PRO_5027624831" evidence="5">
    <location>
        <begin position="26"/>
        <end position="241"/>
    </location>
</feature>
<feature type="compositionally biased region" description="Polar residues" evidence="4">
    <location>
        <begin position="68"/>
        <end position="84"/>
    </location>
</feature>
<dbReference type="SUPFAM" id="SSF101148">
    <property type="entry name" value="Plant invertase/pectin methylesterase inhibitor"/>
    <property type="match status" value="1"/>
</dbReference>
<dbReference type="Gene3D" id="1.20.140.40">
    <property type="entry name" value="Invertase/pectin methylesterase inhibitor family protein"/>
    <property type="match status" value="1"/>
</dbReference>